<dbReference type="GO" id="GO:0051015">
    <property type="term" value="F:actin filament binding"/>
    <property type="evidence" value="ECO:0007669"/>
    <property type="project" value="TreeGrafter"/>
</dbReference>
<name>A0A0C2M352_THEKT</name>
<evidence type="ECO:0000256" key="1">
    <source>
        <dbReference type="ARBA" id="ARBA00004245"/>
    </source>
</evidence>
<evidence type="ECO:0000256" key="5">
    <source>
        <dbReference type="ARBA" id="ARBA00023212"/>
    </source>
</evidence>
<keyword evidence="3 6" id="KW-0963">Cytoplasm</keyword>
<dbReference type="GO" id="GO:0005200">
    <property type="term" value="F:structural constituent of cytoskeleton"/>
    <property type="evidence" value="ECO:0007669"/>
    <property type="project" value="TreeGrafter"/>
</dbReference>
<dbReference type="PANTHER" id="PTHR12058:SF0">
    <property type="entry name" value="ACTIN-RELATED PROTEIN 2_3 COMPLEX SUBUNIT 2"/>
    <property type="match status" value="1"/>
</dbReference>
<accession>A0A0C2M352</accession>
<evidence type="ECO:0000313" key="8">
    <source>
        <dbReference type="EMBL" id="KII61485.1"/>
    </source>
</evidence>
<dbReference type="Gene3D" id="3.30.1460.20">
    <property type="match status" value="2"/>
</dbReference>
<dbReference type="AlphaFoldDB" id="A0A0C2M352"/>
<comment type="subcellular location">
    <subcellularLocation>
        <location evidence="1 6">Cytoplasm</location>
        <location evidence="1 6">Cytoskeleton</location>
    </subcellularLocation>
</comment>
<evidence type="ECO:0000313" key="9">
    <source>
        <dbReference type="Proteomes" id="UP000031668"/>
    </source>
</evidence>
<dbReference type="SUPFAM" id="SSF69645">
    <property type="entry name" value="Arp2/3 complex subunits"/>
    <property type="match status" value="2"/>
</dbReference>
<dbReference type="InterPro" id="IPR034666">
    <property type="entry name" value="ARPC2/4"/>
</dbReference>
<evidence type="ECO:0000256" key="6">
    <source>
        <dbReference type="RuleBase" id="RU364015"/>
    </source>
</evidence>
<comment type="function">
    <text evidence="6">Functions as actin-binding component of the Arp2/3 complex which is involved in regulation of actin polymerization and together with an activating nucleation-promoting factor (NPF) mediates the formation of branched actin networks.</text>
</comment>
<protein>
    <recommendedName>
        <fullName evidence="6">Arp2/3 complex 34 kDa subunit</fullName>
    </recommendedName>
</protein>
<dbReference type="Proteomes" id="UP000031668">
    <property type="component" value="Unassembled WGS sequence"/>
</dbReference>
<dbReference type="InterPro" id="IPR007188">
    <property type="entry name" value="ARPC2"/>
</dbReference>
<dbReference type="GO" id="GO:0005885">
    <property type="term" value="C:Arp2/3 protein complex"/>
    <property type="evidence" value="ECO:0007669"/>
    <property type="project" value="InterPro"/>
</dbReference>
<dbReference type="OMA" id="ETRCIRI"/>
<comment type="subunit">
    <text evidence="6">Component of the Arp2/3 complex.</text>
</comment>
<keyword evidence="5 6" id="KW-0206">Cytoskeleton</keyword>
<dbReference type="OrthoDB" id="148331at2759"/>
<dbReference type="Pfam" id="PF04045">
    <property type="entry name" value="P34-Arc"/>
    <property type="match status" value="1"/>
</dbReference>
<evidence type="ECO:0000256" key="4">
    <source>
        <dbReference type="ARBA" id="ARBA00023203"/>
    </source>
</evidence>
<keyword evidence="9" id="KW-1185">Reference proteome</keyword>
<feature type="region of interest" description="Disordered" evidence="7">
    <location>
        <begin position="273"/>
        <end position="292"/>
    </location>
</feature>
<organism evidence="8 9">
    <name type="scientific">Thelohanellus kitauei</name>
    <name type="common">Myxosporean</name>
    <dbReference type="NCBI Taxonomy" id="669202"/>
    <lineage>
        <taxon>Eukaryota</taxon>
        <taxon>Metazoa</taxon>
        <taxon>Cnidaria</taxon>
        <taxon>Myxozoa</taxon>
        <taxon>Myxosporea</taxon>
        <taxon>Bivalvulida</taxon>
        <taxon>Platysporina</taxon>
        <taxon>Myxobolidae</taxon>
        <taxon>Thelohanellus</taxon>
    </lineage>
</organism>
<gene>
    <name evidence="8" type="ORF">RF11_12901</name>
</gene>
<evidence type="ECO:0000256" key="2">
    <source>
        <dbReference type="ARBA" id="ARBA00007192"/>
    </source>
</evidence>
<comment type="caution">
    <text evidence="8">The sequence shown here is derived from an EMBL/GenBank/DDBJ whole genome shotgun (WGS) entry which is preliminary data.</text>
</comment>
<dbReference type="GO" id="GO:0030041">
    <property type="term" value="P:actin filament polymerization"/>
    <property type="evidence" value="ECO:0007669"/>
    <property type="project" value="InterPro"/>
</dbReference>
<reference evidence="8 9" key="1">
    <citation type="journal article" date="2014" name="Genome Biol. Evol.">
        <title>The genome of the myxosporean Thelohanellus kitauei shows adaptations to nutrient acquisition within its fish host.</title>
        <authorList>
            <person name="Yang Y."/>
            <person name="Xiong J."/>
            <person name="Zhou Z."/>
            <person name="Huo F."/>
            <person name="Miao W."/>
            <person name="Ran C."/>
            <person name="Liu Y."/>
            <person name="Zhang J."/>
            <person name="Feng J."/>
            <person name="Wang M."/>
            <person name="Wang M."/>
            <person name="Wang L."/>
            <person name="Yao B."/>
        </authorList>
    </citation>
    <scope>NUCLEOTIDE SEQUENCE [LARGE SCALE GENOMIC DNA]</scope>
    <source>
        <strain evidence="8">Wuqing</strain>
    </source>
</reference>
<evidence type="ECO:0000256" key="3">
    <source>
        <dbReference type="ARBA" id="ARBA00022490"/>
    </source>
</evidence>
<dbReference type="PANTHER" id="PTHR12058">
    <property type="entry name" value="ARP2/3 COMPLEX 34 KDA SUBUNIT"/>
    <property type="match status" value="1"/>
</dbReference>
<dbReference type="EMBL" id="JWZT01005339">
    <property type="protein sequence ID" value="KII61485.1"/>
    <property type="molecule type" value="Genomic_DNA"/>
</dbReference>
<evidence type="ECO:0000256" key="7">
    <source>
        <dbReference type="SAM" id="MobiDB-lite"/>
    </source>
</evidence>
<comment type="similarity">
    <text evidence="2 6">Belongs to the ARPC2 family.</text>
</comment>
<keyword evidence="4 6" id="KW-0009">Actin-binding</keyword>
<sequence>MILLDVENQAILSVLRKKSVLLDSGKPDSVDSHFTDLDGIKYHIISNPDDKTKIFVNIEIPFKFGIDVSKYLAGVYQDAWAGPQPKADFRIIHDISLPDDKKESSCMRIAQFRLHLYSAFLNYFQGKMGSGETRCIRIKDDECITFQAASDRITVTYSVVFKDQNGIIGRVFLQEFKEGKRSSKNAPAVSVYLNTPPSDLESMKLPTGSEAGHISFTLTNSHLNPTNFSKTAGCVQNFLPYFKYHINCSKGYLHFRMRQKTEDLTKILNRAKLESSGSSSTQKGKTRPNFKS</sequence>
<dbReference type="GO" id="GO:0034314">
    <property type="term" value="P:Arp2/3 complex-mediated actin nucleation"/>
    <property type="evidence" value="ECO:0007669"/>
    <property type="project" value="InterPro"/>
</dbReference>
<proteinExistence type="inferred from homology"/>